<gene>
    <name evidence="2" type="ORF">NDM98_16210</name>
</gene>
<sequence length="104" mass="11534">MSVLNFTVWAIGLLLFDILFIAIFFRKHMLMIYIGLAFFVGAPLIWLAGFVLMFFTSELGEIFNSTIVAIYFIANGGFLLSVGATLLFIRAINDASKEKAAGKE</sequence>
<evidence type="ECO:0000313" key="2">
    <source>
        <dbReference type="EMBL" id="MCM2676834.1"/>
    </source>
</evidence>
<protein>
    <submittedName>
        <fullName evidence="2">Uncharacterized protein</fullName>
    </submittedName>
</protein>
<name>A0ABT0XLP3_9BACI</name>
<feature type="transmembrane region" description="Helical" evidence="1">
    <location>
        <begin position="6"/>
        <end position="25"/>
    </location>
</feature>
<keyword evidence="1" id="KW-0812">Transmembrane</keyword>
<dbReference type="EMBL" id="JAMQJY010000002">
    <property type="protein sequence ID" value="MCM2676834.1"/>
    <property type="molecule type" value="Genomic_DNA"/>
</dbReference>
<organism evidence="2 3">
    <name type="scientific">Alkalicoccobacillus plakortidis</name>
    <dbReference type="NCBI Taxonomy" id="444060"/>
    <lineage>
        <taxon>Bacteria</taxon>
        <taxon>Bacillati</taxon>
        <taxon>Bacillota</taxon>
        <taxon>Bacilli</taxon>
        <taxon>Bacillales</taxon>
        <taxon>Bacillaceae</taxon>
        <taxon>Alkalicoccobacillus</taxon>
    </lineage>
</organism>
<comment type="caution">
    <text evidence="2">The sequence shown here is derived from an EMBL/GenBank/DDBJ whole genome shotgun (WGS) entry which is preliminary data.</text>
</comment>
<keyword evidence="1" id="KW-0472">Membrane</keyword>
<accession>A0ABT0XLP3</accession>
<keyword evidence="1" id="KW-1133">Transmembrane helix</keyword>
<keyword evidence="3" id="KW-1185">Reference proteome</keyword>
<dbReference type="RefSeq" id="WP_251609934.1">
    <property type="nucleotide sequence ID" value="NZ_JAMQJY010000002.1"/>
</dbReference>
<feature type="transmembrane region" description="Helical" evidence="1">
    <location>
        <begin position="67"/>
        <end position="89"/>
    </location>
</feature>
<feature type="transmembrane region" description="Helical" evidence="1">
    <location>
        <begin position="32"/>
        <end position="55"/>
    </location>
</feature>
<proteinExistence type="predicted"/>
<evidence type="ECO:0000313" key="3">
    <source>
        <dbReference type="Proteomes" id="UP001203665"/>
    </source>
</evidence>
<evidence type="ECO:0000256" key="1">
    <source>
        <dbReference type="SAM" id="Phobius"/>
    </source>
</evidence>
<dbReference type="Proteomes" id="UP001203665">
    <property type="component" value="Unassembled WGS sequence"/>
</dbReference>
<reference evidence="2" key="1">
    <citation type="submission" date="2022-06" db="EMBL/GenBank/DDBJ databases">
        <title>Alkalicoccobacillus porphyridii sp. nov., isolated from a marine red alga, Porphyridium purpureum and reclassification of Shouchella plakortidis and Shouchella gibsonii as Alkalicoccobacillus plakortidis comb. nov. and Alkalicoccobacillus gibsonii comb. nov.</title>
        <authorList>
            <person name="Kim K.H."/>
            <person name="Lee J.K."/>
            <person name="Han D.M."/>
            <person name="Baek J.H."/>
            <person name="Jeon C.O."/>
        </authorList>
    </citation>
    <scope>NUCLEOTIDE SEQUENCE</scope>
    <source>
        <strain evidence="2">DSM 19153</strain>
    </source>
</reference>